<sequence>MNAVWFKRDLRVYDNPALHHAMTASLNGEPTIGVFCLSEWEWDKHQVSPAQRSLIVKHLRTLAASLNHLNVPFVVLKTSTFENTANSLEELVISNGITHVYFNRQYEVNESTLETQIQNKLIAQGVQCSGFDDQCVVAPGQITNKQGECFKVYTAFKRSYFERFYDLARPIASLPQSQTLPNLQTDLKALDAIEAGLPEHSNRDASWPIGEEAVHQMLNDFVDDKARHYQENRDYPNLAATSGLSPYLAIGVLTTRQCVQVALNANNGQLDAGNPGLESWINELIWRDFYRHLMFFYPKLSKHKAFKDETDQLPWQHDERAFKQWCDGQTGFPIVDAAMRQLNQTGWMHNRLRMIVAMFLTKDLFIDWRWGEAYFMSKLVDGDLASNNGGWQWSASTGVDAAPYFRIFNPTRQSERFDPDGDFIRQYVPELASLNAKSIHNPSSQQRHNLGYAYPMVDHKTATQRTKAWFKGESVHEQELMPMMPSKSYELPL</sequence>
<dbReference type="InterPro" id="IPR006050">
    <property type="entry name" value="DNA_photolyase_N"/>
</dbReference>
<keyword evidence="6 7" id="KW-0157">Chromophore</keyword>
<dbReference type="NCBIfam" id="NF007955">
    <property type="entry name" value="PRK10674.1"/>
    <property type="match status" value="1"/>
</dbReference>
<keyword evidence="4 7" id="KW-0285">Flavoprotein</keyword>
<accession>A0ABV7HHU1</accession>
<evidence type="ECO:0000256" key="2">
    <source>
        <dbReference type="ARBA" id="ARBA00001974"/>
    </source>
</evidence>
<dbReference type="PROSITE" id="PS51645">
    <property type="entry name" value="PHR_CRY_ALPHA_BETA"/>
    <property type="match status" value="1"/>
</dbReference>
<evidence type="ECO:0000256" key="7">
    <source>
        <dbReference type="RuleBase" id="RU004182"/>
    </source>
</evidence>
<dbReference type="InterPro" id="IPR014729">
    <property type="entry name" value="Rossmann-like_a/b/a_fold"/>
</dbReference>
<dbReference type="Pfam" id="PF00875">
    <property type="entry name" value="DNA_photolyase"/>
    <property type="match status" value="1"/>
</dbReference>
<dbReference type="PANTHER" id="PTHR11455:SF9">
    <property type="entry name" value="CRYPTOCHROME CIRCADIAN CLOCK 5 ISOFORM X1"/>
    <property type="match status" value="1"/>
</dbReference>
<dbReference type="EC" id="4.1.99.3" evidence="9"/>
<dbReference type="SUPFAM" id="SSF52425">
    <property type="entry name" value="Cryptochrome/photolyase, N-terminal domain"/>
    <property type="match status" value="1"/>
</dbReference>
<comment type="similarity">
    <text evidence="3">Belongs to the DNA photolyase class-1 family.</text>
</comment>
<gene>
    <name evidence="9" type="primary">phrB</name>
    <name evidence="9" type="ORF">ACFOEK_20505</name>
</gene>
<proteinExistence type="inferred from homology"/>
<dbReference type="Proteomes" id="UP001595476">
    <property type="component" value="Unassembled WGS sequence"/>
</dbReference>
<keyword evidence="10" id="KW-1185">Reference proteome</keyword>
<comment type="similarity">
    <text evidence="7">Belongs to the DNA photolyase family.</text>
</comment>
<organism evidence="9 10">
    <name type="scientific">Litoribrevibacter euphylliae</name>
    <dbReference type="NCBI Taxonomy" id="1834034"/>
    <lineage>
        <taxon>Bacteria</taxon>
        <taxon>Pseudomonadati</taxon>
        <taxon>Pseudomonadota</taxon>
        <taxon>Gammaproteobacteria</taxon>
        <taxon>Oceanospirillales</taxon>
        <taxon>Oceanospirillaceae</taxon>
        <taxon>Litoribrevibacter</taxon>
    </lineage>
</organism>
<evidence type="ECO:0000259" key="8">
    <source>
        <dbReference type="PROSITE" id="PS51645"/>
    </source>
</evidence>
<dbReference type="InterPro" id="IPR036134">
    <property type="entry name" value="Crypto/Photolyase_FAD-like_sf"/>
</dbReference>
<dbReference type="EMBL" id="JBHRSZ010000009">
    <property type="protein sequence ID" value="MFC3153434.1"/>
    <property type="molecule type" value="Genomic_DNA"/>
</dbReference>
<dbReference type="RefSeq" id="WP_386723354.1">
    <property type="nucleotide sequence ID" value="NZ_JBHRSZ010000009.1"/>
</dbReference>
<dbReference type="Gene3D" id="1.10.579.10">
    <property type="entry name" value="DNA Cyclobutane Dipyrimidine Photolyase, subunit A, domain 3"/>
    <property type="match status" value="1"/>
</dbReference>
<dbReference type="SUPFAM" id="SSF48173">
    <property type="entry name" value="Cryptochrome/photolyase FAD-binding domain"/>
    <property type="match status" value="1"/>
</dbReference>
<dbReference type="PRINTS" id="PR00147">
    <property type="entry name" value="DNAPHOTLYASE"/>
</dbReference>
<dbReference type="PROSITE" id="PS00394">
    <property type="entry name" value="DNA_PHOTOLYASES_1_1"/>
    <property type="match status" value="1"/>
</dbReference>
<evidence type="ECO:0000256" key="3">
    <source>
        <dbReference type="ARBA" id="ARBA00005862"/>
    </source>
</evidence>
<evidence type="ECO:0000256" key="1">
    <source>
        <dbReference type="ARBA" id="ARBA00001932"/>
    </source>
</evidence>
<keyword evidence="9" id="KW-0456">Lyase</keyword>
<dbReference type="Gene3D" id="3.40.50.620">
    <property type="entry name" value="HUPs"/>
    <property type="match status" value="1"/>
</dbReference>
<name>A0ABV7HHU1_9GAMM</name>
<dbReference type="InterPro" id="IPR002081">
    <property type="entry name" value="Cryptochrome/DNA_photolyase_1"/>
</dbReference>
<comment type="cofactor">
    <cofactor evidence="1">
        <name>(6R)-5,10-methylene-5,6,7,8-tetrahydrofolate</name>
        <dbReference type="ChEBI" id="CHEBI:15636"/>
    </cofactor>
</comment>
<comment type="cofactor">
    <cofactor evidence="2">
        <name>FAD</name>
        <dbReference type="ChEBI" id="CHEBI:57692"/>
    </cofactor>
</comment>
<dbReference type="GO" id="GO:0003904">
    <property type="term" value="F:deoxyribodipyrimidine photo-lyase activity"/>
    <property type="evidence" value="ECO:0007669"/>
    <property type="project" value="UniProtKB-EC"/>
</dbReference>
<evidence type="ECO:0000256" key="5">
    <source>
        <dbReference type="ARBA" id="ARBA00022827"/>
    </source>
</evidence>
<evidence type="ECO:0000256" key="6">
    <source>
        <dbReference type="ARBA" id="ARBA00022991"/>
    </source>
</evidence>
<evidence type="ECO:0000313" key="9">
    <source>
        <dbReference type="EMBL" id="MFC3153434.1"/>
    </source>
</evidence>
<evidence type="ECO:0000256" key="4">
    <source>
        <dbReference type="ARBA" id="ARBA00022630"/>
    </source>
</evidence>
<feature type="domain" description="Photolyase/cryptochrome alpha/beta" evidence="8">
    <location>
        <begin position="1"/>
        <end position="136"/>
    </location>
</feature>
<dbReference type="InterPro" id="IPR005101">
    <property type="entry name" value="Cryptochr/Photolyase_FAD-bd"/>
</dbReference>
<dbReference type="InterPro" id="IPR018394">
    <property type="entry name" value="DNA_photolyase_1_CS_C"/>
</dbReference>
<dbReference type="Pfam" id="PF03441">
    <property type="entry name" value="FAD_binding_7"/>
    <property type="match status" value="1"/>
</dbReference>
<dbReference type="Gene3D" id="1.25.40.80">
    <property type="match status" value="1"/>
</dbReference>
<dbReference type="InterPro" id="IPR036155">
    <property type="entry name" value="Crypto/Photolyase_N_sf"/>
</dbReference>
<reference evidence="10" key="1">
    <citation type="journal article" date="2019" name="Int. J. Syst. Evol. Microbiol.">
        <title>The Global Catalogue of Microorganisms (GCM) 10K type strain sequencing project: providing services to taxonomists for standard genome sequencing and annotation.</title>
        <authorList>
            <consortium name="The Broad Institute Genomics Platform"/>
            <consortium name="The Broad Institute Genome Sequencing Center for Infectious Disease"/>
            <person name="Wu L."/>
            <person name="Ma J."/>
        </authorList>
    </citation>
    <scope>NUCLEOTIDE SEQUENCE [LARGE SCALE GENOMIC DNA]</scope>
    <source>
        <strain evidence="10">KCTC 52438</strain>
    </source>
</reference>
<dbReference type="PANTHER" id="PTHR11455">
    <property type="entry name" value="CRYPTOCHROME"/>
    <property type="match status" value="1"/>
</dbReference>
<keyword evidence="5 7" id="KW-0274">FAD</keyword>
<comment type="caution">
    <text evidence="9">The sequence shown here is derived from an EMBL/GenBank/DDBJ whole genome shotgun (WGS) entry which is preliminary data.</text>
</comment>
<protein>
    <submittedName>
        <fullName evidence="9">Deoxyribodipyrimidine photo-lyase</fullName>
        <ecNumber evidence="9">4.1.99.3</ecNumber>
    </submittedName>
</protein>
<evidence type="ECO:0000313" key="10">
    <source>
        <dbReference type="Proteomes" id="UP001595476"/>
    </source>
</evidence>